<dbReference type="RefSeq" id="WP_353476375.1">
    <property type="nucleotide sequence ID" value="NZ_CP123388.1"/>
</dbReference>
<dbReference type="AlphaFoldDB" id="A0AAU8AT06"/>
<feature type="domain" description="Solute-binding protein family 3/N-terminal" evidence="4">
    <location>
        <begin position="61"/>
        <end position="273"/>
    </location>
</feature>
<dbReference type="PROSITE" id="PS51318">
    <property type="entry name" value="TAT"/>
    <property type="match status" value="1"/>
</dbReference>
<dbReference type="InterPro" id="IPR001638">
    <property type="entry name" value="Solute-binding_3/MltF_N"/>
</dbReference>
<dbReference type="Gene3D" id="3.40.190.10">
    <property type="entry name" value="Periplasmic binding protein-like II"/>
    <property type="match status" value="2"/>
</dbReference>
<dbReference type="SUPFAM" id="SSF53850">
    <property type="entry name" value="Periplasmic binding protein-like II"/>
    <property type="match status" value="1"/>
</dbReference>
<evidence type="ECO:0000259" key="4">
    <source>
        <dbReference type="SMART" id="SM00062"/>
    </source>
</evidence>
<comment type="similarity">
    <text evidence="2">Belongs to the bacterial solute-binding protein SsuA/TauA family.</text>
</comment>
<evidence type="ECO:0000256" key="1">
    <source>
        <dbReference type="ARBA" id="ARBA00004418"/>
    </source>
</evidence>
<dbReference type="PANTHER" id="PTHR30024:SF47">
    <property type="entry name" value="TAURINE-BINDING PERIPLASMIC PROTEIN"/>
    <property type="match status" value="1"/>
</dbReference>
<dbReference type="InterPro" id="IPR015168">
    <property type="entry name" value="SsuA/THI5"/>
</dbReference>
<accession>A0AAU8AT06</accession>
<dbReference type="Pfam" id="PF09084">
    <property type="entry name" value="NMT1"/>
    <property type="match status" value="1"/>
</dbReference>
<reference evidence="5" key="1">
    <citation type="submission" date="2023-02" db="EMBL/GenBank/DDBJ databases">
        <title>Description and genomic characterization of Salipiger bruguierae sp. nov., isolated from the sediment of mangrove plant Bruguiera sexangula.</title>
        <authorList>
            <person name="Long M."/>
        </authorList>
    </citation>
    <scope>NUCLEOTIDE SEQUENCE</scope>
    <source>
        <strain evidence="5">H15</strain>
        <plasmid evidence="5">unnamed3</plasmid>
    </source>
</reference>
<geneLocation type="plasmid" evidence="5">
    <name>unnamed3</name>
</geneLocation>
<sequence>MCERCGNTYQTIQHASRRGFLRGGVAAAASLAIPAGLMSASDAAAAGMTTIKATHGSGLCNLGIFLAKERELAKDDGVELDFVVTPTTTDVVTLFGAGMVDVSVIPYSNFITLVDAGAPVRIVAGAGVEGCVFVAAEGITKAEDLKGKTIGTFQADTLEVLPYDYLTKAGMSFADVEVKYFNTSPELAAAFINGGIDAVCHIEPYATQCLQERAGSTVLSDGIDVYGKGYSDCVLAARIPLLEENPDAVKAVIKAMMTAQLQSEQDTEKALEDTVGTYYKTSLEALKLAQSRQPVMIDQRNNTDFFTERSESMKAMGYVRNTLPPEAVDWTLLEAVIAENAELYGQLALKTA</sequence>
<gene>
    <name evidence="5" type="ORF">PVT71_27240</name>
</gene>
<keyword evidence="3" id="KW-0732">Signal</keyword>
<organism evidence="5">
    <name type="scientific">Alloyangia sp. H15</name>
    <dbReference type="NCBI Taxonomy" id="3029062"/>
    <lineage>
        <taxon>Bacteria</taxon>
        <taxon>Pseudomonadati</taxon>
        <taxon>Pseudomonadota</taxon>
        <taxon>Alphaproteobacteria</taxon>
        <taxon>Rhodobacterales</taxon>
        <taxon>Roseobacteraceae</taxon>
        <taxon>Alloyangia</taxon>
    </lineage>
</organism>
<dbReference type="PANTHER" id="PTHR30024">
    <property type="entry name" value="ALIPHATIC SULFONATES-BINDING PROTEIN-RELATED"/>
    <property type="match status" value="1"/>
</dbReference>
<keyword evidence="5" id="KW-0614">Plasmid</keyword>
<evidence type="ECO:0000256" key="2">
    <source>
        <dbReference type="ARBA" id="ARBA00010742"/>
    </source>
</evidence>
<dbReference type="InterPro" id="IPR006311">
    <property type="entry name" value="TAT_signal"/>
</dbReference>
<dbReference type="GO" id="GO:0042597">
    <property type="term" value="C:periplasmic space"/>
    <property type="evidence" value="ECO:0007669"/>
    <property type="project" value="UniProtKB-SubCell"/>
</dbReference>
<protein>
    <submittedName>
        <fullName evidence="5">ABC transporter substrate-binding protein</fullName>
    </submittedName>
</protein>
<dbReference type="EMBL" id="CP123388">
    <property type="protein sequence ID" value="XCC97484.1"/>
    <property type="molecule type" value="Genomic_DNA"/>
</dbReference>
<evidence type="ECO:0000256" key="3">
    <source>
        <dbReference type="ARBA" id="ARBA00022729"/>
    </source>
</evidence>
<dbReference type="SMART" id="SM00062">
    <property type="entry name" value="PBPb"/>
    <property type="match status" value="1"/>
</dbReference>
<proteinExistence type="inferred from homology"/>
<comment type="subcellular location">
    <subcellularLocation>
        <location evidence="1">Periplasm</location>
    </subcellularLocation>
</comment>
<name>A0AAU8AT06_9RHOB</name>
<evidence type="ECO:0000313" key="5">
    <source>
        <dbReference type="EMBL" id="XCC97484.1"/>
    </source>
</evidence>